<dbReference type="EMBL" id="JAKFFV010000002">
    <property type="protein sequence ID" value="MCF2496711.1"/>
    <property type="molecule type" value="Genomic_DNA"/>
</dbReference>
<reference evidence="1" key="1">
    <citation type="submission" date="2022-01" db="EMBL/GenBank/DDBJ databases">
        <title>Novel species in genus Dyadobacter.</title>
        <authorList>
            <person name="Ma C."/>
        </authorList>
    </citation>
    <scope>NUCLEOTIDE SEQUENCE</scope>
    <source>
        <strain evidence="1">CY357</strain>
    </source>
</reference>
<dbReference type="Gene3D" id="3.40.50.1820">
    <property type="entry name" value="alpha/beta hydrolase"/>
    <property type="match status" value="1"/>
</dbReference>
<gene>
    <name evidence="1" type="ORF">L0661_00230</name>
</gene>
<dbReference type="PANTHER" id="PTHR37946">
    <property type="entry name" value="SLL1969 PROTEIN"/>
    <property type="match status" value="1"/>
</dbReference>
<dbReference type="Proteomes" id="UP001139411">
    <property type="component" value="Unassembled WGS sequence"/>
</dbReference>
<evidence type="ECO:0000313" key="1">
    <source>
        <dbReference type="EMBL" id="MCF2496711.1"/>
    </source>
</evidence>
<dbReference type="InterPro" id="IPR029058">
    <property type="entry name" value="AB_hydrolase_fold"/>
</dbReference>
<dbReference type="AlphaFoldDB" id="A0A9X1Q9D4"/>
<evidence type="ECO:0000313" key="2">
    <source>
        <dbReference type="Proteomes" id="UP001139411"/>
    </source>
</evidence>
<dbReference type="RefSeq" id="WP_235176364.1">
    <property type="nucleotide sequence ID" value="NZ_JAKFFV010000002.1"/>
</dbReference>
<dbReference type="Pfam" id="PF02089">
    <property type="entry name" value="Palm_thioest"/>
    <property type="match status" value="1"/>
</dbReference>
<evidence type="ECO:0008006" key="3">
    <source>
        <dbReference type="Google" id="ProtNLM"/>
    </source>
</evidence>
<dbReference type="SUPFAM" id="SSF53474">
    <property type="entry name" value="alpha/beta-Hydrolases"/>
    <property type="match status" value="1"/>
</dbReference>
<name>A0A9X1Q9D4_9BACT</name>
<accession>A0A9X1Q9D4</accession>
<organism evidence="1 2">
    <name type="scientific">Dyadobacter chenhuakuii</name>
    <dbReference type="NCBI Taxonomy" id="2909339"/>
    <lineage>
        <taxon>Bacteria</taxon>
        <taxon>Pseudomonadati</taxon>
        <taxon>Bacteroidota</taxon>
        <taxon>Cytophagia</taxon>
        <taxon>Cytophagales</taxon>
        <taxon>Spirosomataceae</taxon>
        <taxon>Dyadobacter</taxon>
    </lineage>
</organism>
<comment type="caution">
    <text evidence="1">The sequence shown here is derived from an EMBL/GenBank/DDBJ whole genome shotgun (WGS) entry which is preliminary data.</text>
</comment>
<sequence>MSNTLILVHGFMDTGRRMTWMSKQLRTLGWKVLTPSLLPSNGTQTIEKLAERLSQFIQENTLESDRIDLIAFNMGGLISRYYLQRLGGLAKTDRFITIATPHNGTLAAYFLPFPGIKQMRPNSRFLIDLNGNLEQMQELVFVSYYSPYDLIIIPAKSSVLPTVIASKVFALIHPWMIFDKKLLKRIVYVLES</sequence>
<dbReference type="PANTHER" id="PTHR37946:SF1">
    <property type="entry name" value="SLL1969 PROTEIN"/>
    <property type="match status" value="1"/>
</dbReference>
<proteinExistence type="predicted"/>
<protein>
    <recommendedName>
        <fullName evidence="3">Lipase</fullName>
    </recommendedName>
</protein>